<evidence type="ECO:0000256" key="6">
    <source>
        <dbReference type="RuleBase" id="RU004355"/>
    </source>
</evidence>
<organism evidence="10 11">
    <name type="scientific">Marinobacter pelagius</name>
    <dbReference type="NCBI Taxonomy" id="379482"/>
    <lineage>
        <taxon>Bacteria</taxon>
        <taxon>Pseudomonadati</taxon>
        <taxon>Pseudomonadota</taxon>
        <taxon>Gammaproteobacteria</taxon>
        <taxon>Pseudomonadales</taxon>
        <taxon>Marinobacteraceae</taxon>
        <taxon>Marinobacter</taxon>
    </lineage>
</organism>
<dbReference type="EC" id="3.1.11.6" evidence="5"/>
<keyword evidence="3 5" id="KW-0378">Hydrolase</keyword>
<dbReference type="NCBIfam" id="TIGR00237">
    <property type="entry name" value="xseA"/>
    <property type="match status" value="1"/>
</dbReference>
<dbReference type="EMBL" id="FOUR01000002">
    <property type="protein sequence ID" value="SFM73851.1"/>
    <property type="molecule type" value="Genomic_DNA"/>
</dbReference>
<evidence type="ECO:0000256" key="3">
    <source>
        <dbReference type="ARBA" id="ARBA00022801"/>
    </source>
</evidence>
<protein>
    <recommendedName>
        <fullName evidence="5">Exodeoxyribonuclease 7 large subunit</fullName>
        <ecNumber evidence="5">3.1.11.6</ecNumber>
    </recommendedName>
    <alternativeName>
        <fullName evidence="5">Exodeoxyribonuclease VII large subunit</fullName>
        <shortName evidence="5">Exonuclease VII large subunit</shortName>
    </alternativeName>
</protein>
<comment type="subcellular location">
    <subcellularLocation>
        <location evidence="5 6">Cytoplasm</location>
    </subcellularLocation>
</comment>
<dbReference type="PANTHER" id="PTHR30008">
    <property type="entry name" value="EXODEOXYRIBONUCLEASE 7 LARGE SUBUNIT"/>
    <property type="match status" value="1"/>
</dbReference>
<dbReference type="GO" id="GO:0008855">
    <property type="term" value="F:exodeoxyribonuclease VII activity"/>
    <property type="evidence" value="ECO:0007669"/>
    <property type="project" value="UniProtKB-UniRule"/>
</dbReference>
<gene>
    <name evidence="5" type="primary">xseA</name>
    <name evidence="10" type="ORF">SAMN04487961_1075</name>
</gene>
<comment type="catalytic activity">
    <reaction evidence="5 6">
        <text>Exonucleolytic cleavage in either 5'- to 3'- or 3'- to 5'-direction to yield nucleoside 5'-phosphates.</text>
        <dbReference type="EC" id="3.1.11.6"/>
    </reaction>
</comment>
<feature type="domain" description="Exonuclease VII large subunit C-terminal" evidence="8">
    <location>
        <begin position="140"/>
        <end position="453"/>
    </location>
</feature>
<dbReference type="GO" id="GO:0006308">
    <property type="term" value="P:DNA catabolic process"/>
    <property type="evidence" value="ECO:0007669"/>
    <property type="project" value="UniProtKB-UniRule"/>
</dbReference>
<dbReference type="AlphaFoldDB" id="A0A1I4TB55"/>
<comment type="function">
    <text evidence="5">Bidirectionally degrades single-stranded DNA into large acid-insoluble oligonucleotides, which are then degraded further into small acid-soluble oligonucleotides.</text>
</comment>
<proteinExistence type="inferred from homology"/>
<dbReference type="PANTHER" id="PTHR30008:SF0">
    <property type="entry name" value="EXODEOXYRIBONUCLEASE 7 LARGE SUBUNIT"/>
    <property type="match status" value="1"/>
</dbReference>
<evidence type="ECO:0000313" key="11">
    <source>
        <dbReference type="Proteomes" id="UP000199339"/>
    </source>
</evidence>
<reference evidence="11" key="1">
    <citation type="submission" date="2016-10" db="EMBL/GenBank/DDBJ databases">
        <authorList>
            <person name="Varghese N."/>
            <person name="Submissions S."/>
        </authorList>
    </citation>
    <scope>NUCLEOTIDE SEQUENCE [LARGE SCALE GENOMIC DNA]</scope>
    <source>
        <strain evidence="11">CGMCC 1.6775</strain>
    </source>
</reference>
<sequence>MTPSFQDSQPLSGDAGNLRPTRALSVSELNHQARHLLESSFMQVWVEGELSSFSRPSSGHWYFSLKDRKSQVRCAMFRSFNQRVRAIPKEGDQVRIRGKVTLYESRGDFQIIVEHIEPAGLGALQQAFEELKRKLQAEGLFDAARKKPIPALPRHIGVITSPTGAAIHDILTVLSRRCPAIPVTVYPTTVQGKAATSDIVRAIEQAQSHGVADVLIIGRGGGSLEDLWCFNEEAVARAIAACRIPTVSAVGHEVDVTIADFVADLRAPTPSAAAEKISPDQSQWLRQLAEQELRLANAARRSLKRLSVQLEHLAARLRDPRRELQEKAQRMDDLELRLGKAMKQKLERWDVRTGHLAQRLAMQSPQKQLTTSREALGRIEERLFAATRLTIRQQRDRMEHLAQTLNVVSPLATLGRGYAIVRGPTGAIIRDAGNLSPGDRVSARVAIGEIEAEVTSVKSGPE</sequence>
<dbReference type="Proteomes" id="UP000199339">
    <property type="component" value="Unassembled WGS sequence"/>
</dbReference>
<name>A0A1I4TB55_9GAMM</name>
<keyword evidence="7" id="KW-0175">Coiled coil</keyword>
<feature type="domain" description="OB-fold nucleic acid binding" evidence="9">
    <location>
        <begin position="24"/>
        <end position="117"/>
    </location>
</feature>
<dbReference type="GO" id="GO:0003676">
    <property type="term" value="F:nucleic acid binding"/>
    <property type="evidence" value="ECO:0007669"/>
    <property type="project" value="InterPro"/>
</dbReference>
<dbReference type="Gene3D" id="2.40.50.1010">
    <property type="match status" value="1"/>
</dbReference>
<comment type="subunit">
    <text evidence="5">Heterooligomer composed of large and small subunits.</text>
</comment>
<keyword evidence="11" id="KW-1185">Reference proteome</keyword>
<evidence type="ECO:0000256" key="5">
    <source>
        <dbReference type="HAMAP-Rule" id="MF_00378"/>
    </source>
</evidence>
<evidence type="ECO:0000259" key="8">
    <source>
        <dbReference type="Pfam" id="PF02601"/>
    </source>
</evidence>
<dbReference type="OrthoDB" id="9802795at2"/>
<dbReference type="InterPro" id="IPR003753">
    <property type="entry name" value="Exonuc_VII_L"/>
</dbReference>
<dbReference type="InterPro" id="IPR020579">
    <property type="entry name" value="Exonuc_VII_lsu_C"/>
</dbReference>
<dbReference type="Pfam" id="PF13742">
    <property type="entry name" value="tRNA_anti_2"/>
    <property type="match status" value="1"/>
</dbReference>
<evidence type="ECO:0000259" key="9">
    <source>
        <dbReference type="Pfam" id="PF13742"/>
    </source>
</evidence>
<evidence type="ECO:0000256" key="1">
    <source>
        <dbReference type="ARBA" id="ARBA00022490"/>
    </source>
</evidence>
<dbReference type="Pfam" id="PF02601">
    <property type="entry name" value="Exonuc_VII_L"/>
    <property type="match status" value="1"/>
</dbReference>
<evidence type="ECO:0000256" key="4">
    <source>
        <dbReference type="ARBA" id="ARBA00022839"/>
    </source>
</evidence>
<dbReference type="HAMAP" id="MF_00378">
    <property type="entry name" value="Exonuc_7_L"/>
    <property type="match status" value="1"/>
</dbReference>
<comment type="similarity">
    <text evidence="5 6">Belongs to the XseA family.</text>
</comment>
<dbReference type="CDD" id="cd04489">
    <property type="entry name" value="ExoVII_LU_OBF"/>
    <property type="match status" value="1"/>
</dbReference>
<keyword evidence="4 5" id="KW-0269">Exonuclease</keyword>
<accession>A0A1I4TB55</accession>
<feature type="coiled-coil region" evidence="7">
    <location>
        <begin position="286"/>
        <end position="344"/>
    </location>
</feature>
<keyword evidence="1 5" id="KW-0963">Cytoplasm</keyword>
<dbReference type="InterPro" id="IPR025824">
    <property type="entry name" value="OB-fold_nuc-bd_dom"/>
</dbReference>
<dbReference type="GO" id="GO:0009318">
    <property type="term" value="C:exodeoxyribonuclease VII complex"/>
    <property type="evidence" value="ECO:0007669"/>
    <property type="project" value="UniProtKB-UniRule"/>
</dbReference>
<evidence type="ECO:0000313" key="10">
    <source>
        <dbReference type="EMBL" id="SFM73851.1"/>
    </source>
</evidence>
<evidence type="ECO:0000256" key="2">
    <source>
        <dbReference type="ARBA" id="ARBA00022722"/>
    </source>
</evidence>
<keyword evidence="2 5" id="KW-0540">Nuclease</keyword>
<dbReference type="GO" id="GO:0005737">
    <property type="term" value="C:cytoplasm"/>
    <property type="evidence" value="ECO:0007669"/>
    <property type="project" value="UniProtKB-SubCell"/>
</dbReference>
<evidence type="ECO:0000256" key="7">
    <source>
        <dbReference type="SAM" id="Coils"/>
    </source>
</evidence>